<reference evidence="1" key="1">
    <citation type="journal article" date="2020" name="Stud. Mycol.">
        <title>101 Dothideomycetes genomes: a test case for predicting lifestyles and emergence of pathogens.</title>
        <authorList>
            <person name="Haridas S."/>
            <person name="Albert R."/>
            <person name="Binder M."/>
            <person name="Bloem J."/>
            <person name="Labutti K."/>
            <person name="Salamov A."/>
            <person name="Andreopoulos B."/>
            <person name="Baker S."/>
            <person name="Barry K."/>
            <person name="Bills G."/>
            <person name="Bluhm B."/>
            <person name="Cannon C."/>
            <person name="Castanera R."/>
            <person name="Culley D."/>
            <person name="Daum C."/>
            <person name="Ezra D."/>
            <person name="Gonzalez J."/>
            <person name="Henrissat B."/>
            <person name="Kuo A."/>
            <person name="Liang C."/>
            <person name="Lipzen A."/>
            <person name="Lutzoni F."/>
            <person name="Magnuson J."/>
            <person name="Mondo S."/>
            <person name="Nolan M."/>
            <person name="Ohm R."/>
            <person name="Pangilinan J."/>
            <person name="Park H.-J."/>
            <person name="Ramirez L."/>
            <person name="Alfaro M."/>
            <person name="Sun H."/>
            <person name="Tritt A."/>
            <person name="Yoshinaga Y."/>
            <person name="Zwiers L.-H."/>
            <person name="Turgeon B."/>
            <person name="Goodwin S."/>
            <person name="Spatafora J."/>
            <person name="Crous P."/>
            <person name="Grigoriev I."/>
        </authorList>
    </citation>
    <scope>NUCLEOTIDE SEQUENCE</scope>
    <source>
        <strain evidence="1">CBS 121739</strain>
    </source>
</reference>
<dbReference type="AlphaFoldDB" id="A0A6A6W5E2"/>
<dbReference type="PANTHER" id="PTHR43975">
    <property type="entry name" value="ZGC:101858"/>
    <property type="match status" value="1"/>
</dbReference>
<evidence type="ECO:0000313" key="1">
    <source>
        <dbReference type="EMBL" id="KAF2758092.1"/>
    </source>
</evidence>
<dbReference type="SUPFAM" id="SSF51735">
    <property type="entry name" value="NAD(P)-binding Rossmann-fold domains"/>
    <property type="match status" value="1"/>
</dbReference>
<dbReference type="InterPro" id="IPR036291">
    <property type="entry name" value="NAD(P)-bd_dom_sf"/>
</dbReference>
<sequence length="307" mass="32869">MSDVTQLHADGMSITTGTNFISKLHNKVLDERRPEANKLPSPFVVCVTGASRGIGAQTALTFARAGASGLIITARSTTSLESTIKLCQEASPSLKITPVALEAGSEDQTASLAETIKTEYGRLDVLINNAGLPSSHESAFAPKLTEVRYDQFQVPMQANYFGRVLTMQACLPILLSSPGGAKTIINVTSICSHLVGMGPMGFNVSELASNRLTEIVAERYKADGVKAFSVHPGEVNTGPGPVGAPAGFTEILKDDPDLCGSVCLWLTQGEKSWLSGRYISSEWDLEELKTRKDEIVNGDKLKSRLQL</sequence>
<dbReference type="GeneID" id="54485065"/>
<name>A0A6A6W5E2_9PEZI</name>
<organism evidence="1 2">
    <name type="scientific">Pseudovirgaria hyperparasitica</name>
    <dbReference type="NCBI Taxonomy" id="470096"/>
    <lineage>
        <taxon>Eukaryota</taxon>
        <taxon>Fungi</taxon>
        <taxon>Dikarya</taxon>
        <taxon>Ascomycota</taxon>
        <taxon>Pezizomycotina</taxon>
        <taxon>Dothideomycetes</taxon>
        <taxon>Dothideomycetes incertae sedis</taxon>
        <taxon>Acrospermales</taxon>
        <taxon>Acrospermaceae</taxon>
        <taxon>Pseudovirgaria</taxon>
    </lineage>
</organism>
<dbReference type="Proteomes" id="UP000799437">
    <property type="component" value="Unassembled WGS sequence"/>
</dbReference>
<dbReference type="Pfam" id="PF00106">
    <property type="entry name" value="adh_short"/>
    <property type="match status" value="1"/>
</dbReference>
<proteinExistence type="predicted"/>
<dbReference type="EMBL" id="ML996572">
    <property type="protein sequence ID" value="KAF2758092.1"/>
    <property type="molecule type" value="Genomic_DNA"/>
</dbReference>
<dbReference type="CDD" id="cd05233">
    <property type="entry name" value="SDR_c"/>
    <property type="match status" value="1"/>
</dbReference>
<gene>
    <name evidence="1" type="ORF">EJ05DRAFT_476352</name>
</gene>
<dbReference type="RefSeq" id="XP_033600543.1">
    <property type="nucleotide sequence ID" value="XM_033744011.1"/>
</dbReference>
<protein>
    <submittedName>
        <fullName evidence="1">NAD(P)-binding protein</fullName>
    </submittedName>
</protein>
<dbReference type="Gene3D" id="3.40.50.720">
    <property type="entry name" value="NAD(P)-binding Rossmann-like Domain"/>
    <property type="match status" value="1"/>
</dbReference>
<dbReference type="OrthoDB" id="1933717at2759"/>
<dbReference type="PRINTS" id="PR00081">
    <property type="entry name" value="GDHRDH"/>
</dbReference>
<evidence type="ECO:0000313" key="2">
    <source>
        <dbReference type="Proteomes" id="UP000799437"/>
    </source>
</evidence>
<keyword evidence="2" id="KW-1185">Reference proteome</keyword>
<dbReference type="InterPro" id="IPR002347">
    <property type="entry name" value="SDR_fam"/>
</dbReference>
<accession>A0A6A6W5E2</accession>
<dbReference type="PANTHER" id="PTHR43975:SF2">
    <property type="entry name" value="EG:BACR7A4.14 PROTEIN-RELATED"/>
    <property type="match status" value="1"/>
</dbReference>